<sequence>MKKTTGELSLLFRKKKNGQTYLAEQYYKLPLQVMRAHYQDSDGTAFIYLLNPSGGVLQHDRLLTEITLEEGSRVYVTTPSNTKFYKMDEGYARVENVITVGRDAVLEYLPEHNAPFAMSEAYQENEFHLSGSSVLIASDMVSAGRATCGEKFDYRLYASRTRIYVDGKLKIYDCSHIKPDETDMERLGYMEGHLTNGTIYVYAERIEDALPERLNAMEAHGDVVFAAGKIDDSMMIVRFVGGDMVSLKETLNDIWGQIRRDVLGKEPVRIRKY</sequence>
<keyword evidence="3" id="KW-0996">Nickel insertion</keyword>
<evidence type="ECO:0000256" key="3">
    <source>
        <dbReference type="HAMAP-Rule" id="MF_01384"/>
    </source>
</evidence>
<keyword evidence="3" id="KW-0963">Cytoplasm</keyword>
<evidence type="ECO:0000256" key="2">
    <source>
        <dbReference type="ARBA" id="ARBA00023186"/>
    </source>
</evidence>
<comment type="caution">
    <text evidence="4">The sequence shown here is derived from an EMBL/GenBank/DDBJ whole genome shotgun (WGS) entry which is preliminary data.</text>
</comment>
<dbReference type="GO" id="GO:0005737">
    <property type="term" value="C:cytoplasm"/>
    <property type="evidence" value="ECO:0007669"/>
    <property type="project" value="UniProtKB-SubCell"/>
</dbReference>
<accession>A0A9D1N7I7</accession>
<evidence type="ECO:0000313" key="5">
    <source>
        <dbReference type="Proteomes" id="UP000824130"/>
    </source>
</evidence>
<name>A0A9D1N7I7_9FIRM</name>
<dbReference type="GO" id="GO:0016151">
    <property type="term" value="F:nickel cation binding"/>
    <property type="evidence" value="ECO:0007669"/>
    <property type="project" value="UniProtKB-UniRule"/>
</dbReference>
<evidence type="ECO:0000313" key="4">
    <source>
        <dbReference type="EMBL" id="HIU96048.1"/>
    </source>
</evidence>
<keyword evidence="2 3" id="KW-0143">Chaperone</keyword>
<reference evidence="4" key="2">
    <citation type="journal article" date="2021" name="PeerJ">
        <title>Extensive microbial diversity within the chicken gut microbiome revealed by metagenomics and culture.</title>
        <authorList>
            <person name="Gilroy R."/>
            <person name="Ravi A."/>
            <person name="Getino M."/>
            <person name="Pursley I."/>
            <person name="Horton D.L."/>
            <person name="Alikhan N.F."/>
            <person name="Baker D."/>
            <person name="Gharbi K."/>
            <person name="Hall N."/>
            <person name="Watson M."/>
            <person name="Adriaenssens E.M."/>
            <person name="Foster-Nyarko E."/>
            <person name="Jarju S."/>
            <person name="Secka A."/>
            <person name="Antonio M."/>
            <person name="Oren A."/>
            <person name="Chaudhuri R.R."/>
            <person name="La Ragione R."/>
            <person name="Hildebrand F."/>
            <person name="Pallen M.J."/>
        </authorList>
    </citation>
    <scope>NUCLEOTIDE SEQUENCE</scope>
    <source>
        <strain evidence="4">ChiSjej4B22-8349</strain>
    </source>
</reference>
<evidence type="ECO:0000256" key="1">
    <source>
        <dbReference type="ARBA" id="ARBA00007177"/>
    </source>
</evidence>
<reference evidence="4" key="1">
    <citation type="submission" date="2020-10" db="EMBL/GenBank/DDBJ databases">
        <authorList>
            <person name="Gilroy R."/>
        </authorList>
    </citation>
    <scope>NUCLEOTIDE SEQUENCE</scope>
    <source>
        <strain evidence="4">ChiSjej4B22-8349</strain>
    </source>
</reference>
<comment type="subunit">
    <text evidence="3">UreD, UreF and UreG form a complex that acts as a GTP-hydrolysis-dependent molecular chaperone, activating the urease apoprotein by helping to assemble the nickel containing metallocenter of UreC. The UreE protein probably delivers the nickel.</text>
</comment>
<dbReference type="Proteomes" id="UP000824130">
    <property type="component" value="Unassembled WGS sequence"/>
</dbReference>
<dbReference type="Pfam" id="PF01774">
    <property type="entry name" value="UreD"/>
    <property type="match status" value="1"/>
</dbReference>
<protein>
    <recommendedName>
        <fullName evidence="3">Urease accessory protein UreD</fullName>
    </recommendedName>
</protein>
<dbReference type="AlphaFoldDB" id="A0A9D1N7I7"/>
<dbReference type="HAMAP" id="MF_01384">
    <property type="entry name" value="UreD"/>
    <property type="match status" value="1"/>
</dbReference>
<comment type="similarity">
    <text evidence="1 3">Belongs to the UreD family.</text>
</comment>
<dbReference type="PANTHER" id="PTHR33643">
    <property type="entry name" value="UREASE ACCESSORY PROTEIN D"/>
    <property type="match status" value="1"/>
</dbReference>
<dbReference type="PANTHER" id="PTHR33643:SF1">
    <property type="entry name" value="UREASE ACCESSORY PROTEIN D"/>
    <property type="match status" value="1"/>
</dbReference>
<comment type="function">
    <text evidence="3">Required for maturation of urease via the functional incorporation of the urease nickel metallocenter.</text>
</comment>
<gene>
    <name evidence="3" type="primary">ureD</name>
    <name evidence="4" type="ORF">IAD25_04965</name>
</gene>
<organism evidence="4 5">
    <name type="scientific">Candidatus Allocopromorpha excrementipullorum</name>
    <dbReference type="NCBI Taxonomy" id="2840743"/>
    <lineage>
        <taxon>Bacteria</taxon>
        <taxon>Bacillati</taxon>
        <taxon>Bacillota</taxon>
        <taxon>Clostridia</taxon>
        <taxon>Eubacteriales</taxon>
        <taxon>Eubacteriaceae</taxon>
        <taxon>Eubacteriaceae incertae sedis</taxon>
        <taxon>Candidatus Allocopromorpha</taxon>
    </lineage>
</organism>
<dbReference type="InterPro" id="IPR002669">
    <property type="entry name" value="UreD"/>
</dbReference>
<dbReference type="EMBL" id="DVOB01000110">
    <property type="protein sequence ID" value="HIU96048.1"/>
    <property type="molecule type" value="Genomic_DNA"/>
</dbReference>
<comment type="subcellular location">
    <subcellularLocation>
        <location evidence="3">Cytoplasm</location>
    </subcellularLocation>
</comment>
<proteinExistence type="inferred from homology"/>